<accession>A0A397BVK3</accession>
<evidence type="ECO:0000256" key="3">
    <source>
        <dbReference type="ARBA" id="ARBA00022692"/>
    </source>
</evidence>
<evidence type="ECO:0000256" key="5">
    <source>
        <dbReference type="ARBA" id="ARBA00023136"/>
    </source>
</evidence>
<evidence type="ECO:0000313" key="7">
    <source>
        <dbReference type="EMBL" id="RHY23108.1"/>
    </source>
</evidence>
<comment type="subcellular location">
    <subcellularLocation>
        <location evidence="1">Membrane</location>
        <topology evidence="1">Multi-pass membrane protein</topology>
    </subcellularLocation>
</comment>
<sequence>MASTSNHQSPAICVESPTNSTYHAKKDHIALDTKPDQTVESCSILFMFILCAPKMAMNMAWAAQWAALGPLLETLLSPSAVQAVQLVGPTTGLLIAPTIGVLSDACTSRWGRRRPFLFWGAVTSALCWGVMMNATAIGAALGDGGGDRTWTTVVVVMCYIWMDITVNITQVPAGLIIADFAGHRQVTAASIGAGYSIAGSFAVSGYILVFGPAHQSIHLFLGMLIGIMLTTTLSVCWFVHETPLIESNDSIIVRPPKYHKIRSSLQAVWTGFRKLPKTLAVYCAIMLLVQYGFTAYNGAKGQFFGLVVYRGVAKDADTCGKPNTLPCTPRQIAFNDGVRLAGGLTDTIFNAVGLVFLAALPFLVRKVGAKWVITASIIPQAMLVVMVFCHVVPVDVMLVVGCTVTQNTIFALVMPMIIHVVGHGSDNNLGLFAGAFNSANCCGQFLNFIFSAILVKSAMGHALPILVGGILSTGAFLVALFALKVDLRSM</sequence>
<dbReference type="AlphaFoldDB" id="A0A397BVK3"/>
<feature type="transmembrane region" description="Helical" evidence="6">
    <location>
        <begin position="429"/>
        <end position="455"/>
    </location>
</feature>
<feature type="transmembrane region" description="Helical" evidence="6">
    <location>
        <begin position="44"/>
        <end position="63"/>
    </location>
</feature>
<comment type="caution">
    <text evidence="7">The sequence shown here is derived from an EMBL/GenBank/DDBJ whole genome shotgun (WGS) entry which is preliminary data.</text>
</comment>
<evidence type="ECO:0000256" key="1">
    <source>
        <dbReference type="ARBA" id="ARBA00004141"/>
    </source>
</evidence>
<keyword evidence="3 6" id="KW-0812">Transmembrane</keyword>
<name>A0A397BVK3_APHAT</name>
<keyword evidence="4 6" id="KW-1133">Transmembrane helix</keyword>
<dbReference type="PANTHER" id="PTHR19432">
    <property type="entry name" value="SUGAR TRANSPORTER"/>
    <property type="match status" value="1"/>
</dbReference>
<protein>
    <recommendedName>
        <fullName evidence="9">Major facilitator superfamily (MFS) profile domain-containing protein</fullName>
    </recommendedName>
</protein>
<keyword evidence="5 6" id="KW-0472">Membrane</keyword>
<dbReference type="GO" id="GO:0016020">
    <property type="term" value="C:membrane"/>
    <property type="evidence" value="ECO:0007669"/>
    <property type="project" value="UniProtKB-SubCell"/>
</dbReference>
<feature type="transmembrane region" description="Helical" evidence="6">
    <location>
        <begin position="83"/>
        <end position="104"/>
    </location>
</feature>
<dbReference type="SUPFAM" id="SSF103473">
    <property type="entry name" value="MFS general substrate transporter"/>
    <property type="match status" value="1"/>
</dbReference>
<dbReference type="VEuPathDB" id="FungiDB:H257_12017"/>
<keyword evidence="2" id="KW-0813">Transport</keyword>
<dbReference type="Pfam" id="PF13347">
    <property type="entry name" value="MFS_2"/>
    <property type="match status" value="1"/>
</dbReference>
<feature type="transmembrane region" description="Helical" evidence="6">
    <location>
        <begin position="398"/>
        <end position="422"/>
    </location>
</feature>
<evidence type="ECO:0008006" key="9">
    <source>
        <dbReference type="Google" id="ProtNLM"/>
    </source>
</evidence>
<feature type="transmembrane region" description="Helical" evidence="6">
    <location>
        <begin position="153"/>
        <end position="177"/>
    </location>
</feature>
<feature type="transmembrane region" description="Helical" evidence="6">
    <location>
        <begin position="217"/>
        <end position="239"/>
    </location>
</feature>
<organism evidence="7 8">
    <name type="scientific">Aphanomyces astaci</name>
    <name type="common">Crayfish plague agent</name>
    <dbReference type="NCBI Taxonomy" id="112090"/>
    <lineage>
        <taxon>Eukaryota</taxon>
        <taxon>Sar</taxon>
        <taxon>Stramenopiles</taxon>
        <taxon>Oomycota</taxon>
        <taxon>Saprolegniomycetes</taxon>
        <taxon>Saprolegniales</taxon>
        <taxon>Verrucalvaceae</taxon>
        <taxon>Aphanomyces</taxon>
    </lineage>
</organism>
<evidence type="ECO:0000313" key="8">
    <source>
        <dbReference type="Proteomes" id="UP000265427"/>
    </source>
</evidence>
<proteinExistence type="predicted"/>
<dbReference type="PANTHER" id="PTHR19432:SF26">
    <property type="entry name" value="MAJOR FACILITATOR SUPERFAMILY (MFS) PROFILE DOMAIN-CONTAINING PROTEIN"/>
    <property type="match status" value="1"/>
</dbReference>
<evidence type="ECO:0000256" key="6">
    <source>
        <dbReference type="SAM" id="Phobius"/>
    </source>
</evidence>
<feature type="transmembrane region" description="Helical" evidence="6">
    <location>
        <begin position="461"/>
        <end position="483"/>
    </location>
</feature>
<reference evidence="7 8" key="1">
    <citation type="submission" date="2018-08" db="EMBL/GenBank/DDBJ databases">
        <title>Aphanomyces genome sequencing and annotation.</title>
        <authorList>
            <person name="Minardi D."/>
            <person name="Oidtmann B."/>
            <person name="Van Der Giezen M."/>
            <person name="Studholme D.J."/>
        </authorList>
    </citation>
    <scope>NUCLEOTIDE SEQUENCE [LARGE SCALE GENOMIC DNA]</scope>
    <source>
        <strain evidence="7 8">Kv</strain>
    </source>
</reference>
<feature type="transmembrane region" description="Helical" evidence="6">
    <location>
        <begin position="116"/>
        <end position="141"/>
    </location>
</feature>
<gene>
    <name evidence="7" type="ORF">DYB36_001481</name>
</gene>
<dbReference type="InterPro" id="IPR036259">
    <property type="entry name" value="MFS_trans_sf"/>
</dbReference>
<feature type="transmembrane region" description="Helical" evidence="6">
    <location>
        <begin position="279"/>
        <end position="299"/>
    </location>
</feature>
<dbReference type="Proteomes" id="UP000265427">
    <property type="component" value="Unassembled WGS sequence"/>
</dbReference>
<feature type="transmembrane region" description="Helical" evidence="6">
    <location>
        <begin position="371"/>
        <end position="392"/>
    </location>
</feature>
<evidence type="ECO:0000256" key="4">
    <source>
        <dbReference type="ARBA" id="ARBA00022989"/>
    </source>
</evidence>
<dbReference type="GO" id="GO:0008506">
    <property type="term" value="F:sucrose:proton symporter activity"/>
    <property type="evidence" value="ECO:0007669"/>
    <property type="project" value="TreeGrafter"/>
</dbReference>
<feature type="transmembrane region" description="Helical" evidence="6">
    <location>
        <begin position="189"/>
        <end position="211"/>
    </location>
</feature>
<dbReference type="Gene3D" id="1.20.1250.20">
    <property type="entry name" value="MFS general substrate transporter like domains"/>
    <property type="match status" value="2"/>
</dbReference>
<evidence type="ECO:0000256" key="2">
    <source>
        <dbReference type="ARBA" id="ARBA00022448"/>
    </source>
</evidence>
<dbReference type="EMBL" id="QUSZ01002189">
    <property type="protein sequence ID" value="RHY23108.1"/>
    <property type="molecule type" value="Genomic_DNA"/>
</dbReference>
<feature type="transmembrane region" description="Helical" evidence="6">
    <location>
        <begin position="347"/>
        <end position="364"/>
    </location>
</feature>